<accession>W0VCI5</accession>
<organism evidence="2 3">
    <name type="scientific">Janthinobacterium agaricidamnosum NBRC 102515 = DSM 9628</name>
    <dbReference type="NCBI Taxonomy" id="1349767"/>
    <lineage>
        <taxon>Bacteria</taxon>
        <taxon>Pseudomonadati</taxon>
        <taxon>Pseudomonadota</taxon>
        <taxon>Betaproteobacteria</taxon>
        <taxon>Burkholderiales</taxon>
        <taxon>Oxalobacteraceae</taxon>
        <taxon>Janthinobacterium</taxon>
    </lineage>
</organism>
<feature type="transmembrane region" description="Helical" evidence="1">
    <location>
        <begin position="31"/>
        <end position="51"/>
    </location>
</feature>
<dbReference type="RefSeq" id="WP_038496701.1">
    <property type="nucleotide sequence ID" value="NZ_BCTH01000065.1"/>
</dbReference>
<dbReference type="Proteomes" id="UP000027604">
    <property type="component" value="Chromosome I"/>
</dbReference>
<keyword evidence="3" id="KW-1185">Reference proteome</keyword>
<keyword evidence="1" id="KW-0812">Transmembrane</keyword>
<evidence type="ECO:0000313" key="3">
    <source>
        <dbReference type="Proteomes" id="UP000027604"/>
    </source>
</evidence>
<dbReference type="EMBL" id="HG322949">
    <property type="protein sequence ID" value="CDG85380.1"/>
    <property type="molecule type" value="Genomic_DNA"/>
</dbReference>
<gene>
    <name evidence="2" type="ORF">GJA_4776</name>
</gene>
<dbReference type="OrthoDB" id="8781495at2"/>
<feature type="transmembrane region" description="Helical" evidence="1">
    <location>
        <begin position="63"/>
        <end position="84"/>
    </location>
</feature>
<dbReference type="AlphaFoldDB" id="W0VCI5"/>
<name>W0VCI5_9BURK</name>
<keyword evidence="1" id="KW-0472">Membrane</keyword>
<proteinExistence type="predicted"/>
<evidence type="ECO:0000313" key="2">
    <source>
        <dbReference type="EMBL" id="CDG85380.1"/>
    </source>
</evidence>
<sequence>MPELLALIAVVASLLLGPCLIKLAARILRRIAVSWQDCFLFSLLLTALYMIPSMAGMSWPKGLPHSVTGTITFALILFLSTWYFSTRASTAQGVLLGWRGALRLSLVAGGLALATTLVLAAITLLGLVQVFRHL</sequence>
<dbReference type="PATRIC" id="fig|1349767.4.peg.1403"/>
<dbReference type="HOGENOM" id="CLU_1893386_0_0_4"/>
<feature type="transmembrane region" description="Helical" evidence="1">
    <location>
        <begin position="104"/>
        <end position="128"/>
    </location>
</feature>
<dbReference type="KEGG" id="jag:GJA_4776"/>
<reference evidence="2 3" key="1">
    <citation type="journal article" date="2015" name="Genome Announc.">
        <title>Genome Sequence of Mushroom Soft-Rot Pathogen Janthinobacterium agaricidamnosum.</title>
        <authorList>
            <person name="Graupner K."/>
            <person name="Lackner G."/>
            <person name="Hertweck C."/>
        </authorList>
    </citation>
    <scope>NUCLEOTIDE SEQUENCE [LARGE SCALE GENOMIC DNA]</scope>
    <source>
        <strain evidence="3">NBRC 102515 / DSM 9628</strain>
    </source>
</reference>
<keyword evidence="1" id="KW-1133">Transmembrane helix</keyword>
<protein>
    <submittedName>
        <fullName evidence="2">Putative membrane protein</fullName>
    </submittedName>
</protein>
<evidence type="ECO:0000256" key="1">
    <source>
        <dbReference type="SAM" id="Phobius"/>
    </source>
</evidence>